<dbReference type="AlphaFoldDB" id="A0A6P1TJ32"/>
<dbReference type="EMBL" id="CP048000">
    <property type="protein sequence ID" value="QHQ60102.1"/>
    <property type="molecule type" value="Genomic_DNA"/>
</dbReference>
<protein>
    <submittedName>
        <fullName evidence="2">Uncharacterized protein</fullName>
    </submittedName>
</protein>
<evidence type="ECO:0000313" key="3">
    <source>
        <dbReference type="Proteomes" id="UP000464314"/>
    </source>
</evidence>
<evidence type="ECO:0000256" key="1">
    <source>
        <dbReference type="SAM" id="MobiDB-lite"/>
    </source>
</evidence>
<accession>A0A6P1TJ32</accession>
<dbReference type="Proteomes" id="UP000464314">
    <property type="component" value="Chromosome"/>
</dbReference>
<feature type="region of interest" description="Disordered" evidence="1">
    <location>
        <begin position="1"/>
        <end position="22"/>
    </location>
</feature>
<dbReference type="KEGG" id="anr:Ana3638_04305"/>
<keyword evidence="3" id="KW-1185">Reference proteome</keyword>
<sequence>MLRKNILTLGESETSTEGAHSRRLPQWLEMPPCGIMFDKMKENIIKEGMPHTDSFNRFYLWQYRRPVCGMQLQIAMGVSDEYK</sequence>
<gene>
    <name evidence="2" type="ORF">Ana3638_04305</name>
</gene>
<organism evidence="2 3">
    <name type="scientific">Anaerocolumna sedimenticola</name>
    <dbReference type="NCBI Taxonomy" id="2696063"/>
    <lineage>
        <taxon>Bacteria</taxon>
        <taxon>Bacillati</taxon>
        <taxon>Bacillota</taxon>
        <taxon>Clostridia</taxon>
        <taxon>Lachnospirales</taxon>
        <taxon>Lachnospiraceae</taxon>
        <taxon>Anaerocolumna</taxon>
    </lineage>
</organism>
<evidence type="ECO:0000313" key="2">
    <source>
        <dbReference type="EMBL" id="QHQ60102.1"/>
    </source>
</evidence>
<dbReference type="RefSeq" id="WP_161836937.1">
    <property type="nucleotide sequence ID" value="NZ_CP048000.1"/>
</dbReference>
<proteinExistence type="predicted"/>
<reference evidence="2 3" key="1">
    <citation type="submission" date="2020-01" db="EMBL/GenBank/DDBJ databases">
        <title>Genome analysis of Anaerocolumna sp. CBA3638.</title>
        <authorList>
            <person name="Kim J."/>
            <person name="Roh S.W."/>
        </authorList>
    </citation>
    <scope>NUCLEOTIDE SEQUENCE [LARGE SCALE GENOMIC DNA]</scope>
    <source>
        <strain evidence="2 3">CBA3638</strain>
    </source>
</reference>
<name>A0A6P1TJ32_9FIRM</name>